<evidence type="ECO:0000313" key="11">
    <source>
        <dbReference type="Proteomes" id="UP001190700"/>
    </source>
</evidence>
<evidence type="ECO:0000256" key="9">
    <source>
        <dbReference type="SAM" id="Phobius"/>
    </source>
</evidence>
<accession>A0AAE0FKL4</accession>
<dbReference type="SMART" id="SM00710">
    <property type="entry name" value="PbH1"/>
    <property type="match status" value="10"/>
</dbReference>
<feature type="transmembrane region" description="Helical" evidence="9">
    <location>
        <begin position="1898"/>
        <end position="1922"/>
    </location>
</feature>
<feature type="transmembrane region" description="Helical" evidence="9">
    <location>
        <begin position="1425"/>
        <end position="1446"/>
    </location>
</feature>
<keyword evidence="9" id="KW-0812">Transmembrane</keyword>
<gene>
    <name evidence="10" type="ORF">CYMTET_29645</name>
</gene>
<feature type="region of interest" description="Disordered" evidence="8">
    <location>
        <begin position="1965"/>
        <end position="1985"/>
    </location>
</feature>
<evidence type="ECO:0000256" key="8">
    <source>
        <dbReference type="SAM" id="MobiDB-lite"/>
    </source>
</evidence>
<protein>
    <recommendedName>
        <fullName evidence="12">TRP C-terminal domain-containing protein</fullName>
    </recommendedName>
</protein>
<feature type="transmembrane region" description="Helical" evidence="9">
    <location>
        <begin position="1307"/>
        <end position="1325"/>
    </location>
</feature>
<comment type="subcellular location">
    <subcellularLocation>
        <location evidence="1">Cell envelope</location>
    </subcellularLocation>
    <subcellularLocation>
        <location evidence="2">Cell outer membrane</location>
    </subcellularLocation>
    <subcellularLocation>
        <location evidence="3">Secreted</location>
    </subcellularLocation>
</comment>
<keyword evidence="9" id="KW-1133">Transmembrane helix</keyword>
<keyword evidence="11" id="KW-1185">Reference proteome</keyword>
<evidence type="ECO:0000313" key="10">
    <source>
        <dbReference type="EMBL" id="KAK3261445.1"/>
    </source>
</evidence>
<evidence type="ECO:0000256" key="1">
    <source>
        <dbReference type="ARBA" id="ARBA00004196"/>
    </source>
</evidence>
<dbReference type="SUPFAM" id="SSF51126">
    <property type="entry name" value="Pectin lyase-like"/>
    <property type="match status" value="4"/>
</dbReference>
<feature type="region of interest" description="Disordered" evidence="8">
    <location>
        <begin position="2035"/>
        <end position="2056"/>
    </location>
</feature>
<evidence type="ECO:0008006" key="12">
    <source>
        <dbReference type="Google" id="ProtNLM"/>
    </source>
</evidence>
<feature type="transmembrane region" description="Helical" evidence="9">
    <location>
        <begin position="1542"/>
        <end position="1568"/>
    </location>
</feature>
<dbReference type="NCBIfam" id="TIGR01376">
    <property type="entry name" value="POMP_repeat"/>
    <property type="match status" value="2"/>
</dbReference>
<comment type="caution">
    <text evidence="10">The sequence shown here is derived from an EMBL/GenBank/DDBJ whole genome shotgun (WGS) entry which is preliminary data.</text>
</comment>
<feature type="transmembrane region" description="Helical" evidence="9">
    <location>
        <begin position="1487"/>
        <end position="1511"/>
    </location>
</feature>
<dbReference type="InterPro" id="IPR006626">
    <property type="entry name" value="PbH1"/>
</dbReference>
<evidence type="ECO:0000256" key="5">
    <source>
        <dbReference type="ARBA" id="ARBA00022729"/>
    </source>
</evidence>
<evidence type="ECO:0000256" key="3">
    <source>
        <dbReference type="ARBA" id="ARBA00004613"/>
    </source>
</evidence>
<dbReference type="InterPro" id="IPR003368">
    <property type="entry name" value="POMP_repeat"/>
</dbReference>
<organism evidence="10 11">
    <name type="scientific">Cymbomonas tetramitiformis</name>
    <dbReference type="NCBI Taxonomy" id="36881"/>
    <lineage>
        <taxon>Eukaryota</taxon>
        <taxon>Viridiplantae</taxon>
        <taxon>Chlorophyta</taxon>
        <taxon>Pyramimonadophyceae</taxon>
        <taxon>Pyramimonadales</taxon>
        <taxon>Pyramimonadaceae</taxon>
        <taxon>Cymbomonas</taxon>
    </lineage>
</organism>
<sequence length="2125" mass="232000">MHAVAVEVVYRTDVYAQRTYIAPMRLLKLSLQQKQLESDTNNVTAVCLSTNSSFLLRVNDSSLGNEISGHVSVWNTNGSAYVLEGTAIEGSAAYAFNLSSRGSVPLAAVNVQGHRMVGLASDNAFYTGFLLANVLSGLYGQITAIFLNSSAVVNDDLPEVTRSLAISGECDNLTAGAVHDTGFKDSFAGQCYLDGTAQFRLFLVDGDVEFVLSRLTLKNAVAKSGPAIYKKGGPGHTILLASAVHSCSAVEYPAIFVENNGNLTISDSLIMHNINDGVVSSGAVAAFEKSVVLLRNSMFSDNVGKLGGAIYLGLGSRVEMVNVWCLHNSATCGGCCAFGPSTHLHILASYIVNNVAEQGGGVGLNGEDVSISAYDSSLSGNQALEDGGWLSALYPFTLTIHNCTAAHNNASKSGGFLYADDGRIHLSNSSLTNNVAGMSGGVIVLTSIQTSASTSAGRGGEEALEESVIEGCHLAYNRNINGYGTVIYQGEGRSLTVSNSSFLNNGIETDTSLGALATAGNVSVVDCVFQQNAARSGGAIHCSAGCRLTILRGTFERNLGHYLGGALALSTDDEMPMLIEDAQFKQNRGNTGGAIWLSNLVTLYLRNCTFTENHASFGGAARVEFYASMHGTEVSFLNNSAGDRGGAIYLSSGTLHLEDATIRDSVSASSGGAIYMSESTANISSAWITHNQGMLQGGGIVAQQSVLVMDSSRITHNTAYSEGGGIYLQRSELTLRNSSICWNRASSGGAVGGSRHSVVAITGSDLSHNQVENFGGCLLLSDNVAVDLEHTVMRQNVVMYGYGSSIFAKISSSLMMRMCQIAWSGYHEDYSTAECTSSSAAMYMEESHTMVVESELEDNSCTALLVRGGGSATVQRTWFQHNMGRAGGALVAIDGVATNITNCSFIANEATQGGAVYADTNITLRDCVFQQNSAWQGGAMFALAGDNVMDIGSSTFSSNSAEQGAVFFLNESISSVHLESERGDRNAIYRISMDHLVYLDNVAFGGGWSVFWECLEDCGNTSMPPGCVECHAAKNVAGYATQGEGWATKALQVQVLEVQAEPVTGGSTAEITLNISDMFGQVVLIDNVTAVNVALDDEQDCVLSGVTRMYAVLGVVHFSNLIFHSVPGSSCHLVFTTFIENRELRATTTMPVRECVMGEQLVQELYCERCEKGSLSFDNSSACESCIRTDQNPDGVPGVVCHGGSSYEINSGYWLAPNAAQCPDAACLLQRIYHCPREEACSTDQARRIGHDPGSVSGLELCKGGKYDPESILCGGSEMPVCGFGFYSTYLETGLTCVQCPSKAHTFLLMGVGIVTLVLMLMAIYKLYASQTQVVDAATKEMTHGDSVQLSAIHLNKARHALNLLLGYFQVMSQLPLVISVERLPVMGPFLSWMNLVNVDMKLLQTECLMHYFGYAYNSTFWFTYWKAVVMPIIVSVLLYCVYLIAHLQHVRTARTSESDQRTEQLQQSVMTWRRERNEWERNMRSTCIGASLFLMMLVHPGVSTIVFQLWNCTEIYNTSTDQESQWYLYMDNSVECFTTEWYIGAAFSLLSMIAFVFGFPVALFLGMKARRRLIKMRIRRTDINSYTPLLTMGKWRLCSEDDIVMLKMLGTLRTVAQTTRHKVNKVYQKIRSRNIDRNIESTEDTAPERPARKSIFAMRHKLRAKNSQIVPTAATLPYVDVYMQRDTFTLVQGVVSQLLERLRERDKITTRAKELKLEDNGRRRRSAGVDLRSNDLLDESMSNHLHLFLEAQVHVLVKKLNIDRTQNVILFKKEDQGDLGVITMRDVTMLDDFNTNKVLGQFREPFEDPFYFWQCYEIVRRMMQTGLIVIVELMLGETASIIYAVLVAVTAIILHQRYSPYRADALDELQLAILINQYVVQFLILCILISEDSSTEVIGIVLLVLQFMIMVYAMTLVGPAFGPVFKAIFLKAQSIWTSSIVQDALQNVRKRNLRKSRHGIVMSKTFSNGDKQDEGPDSDDESKSKEMFFRNSSLAMANNDGSTSSADELYTSTGWKQLKQARIAFGADSQELLTEKPGSQETPSQKCSASPNTFQEQTTNPLFQKAFDDDTDDPLSPRVVRSSNDEEIIAAGDKKTGYGERKISAVISLDDGTALLMRRQRFQP</sequence>
<evidence type="ECO:0000256" key="4">
    <source>
        <dbReference type="ARBA" id="ARBA00022525"/>
    </source>
</evidence>
<evidence type="ECO:0000256" key="2">
    <source>
        <dbReference type="ARBA" id="ARBA00004442"/>
    </source>
</evidence>
<dbReference type="PANTHER" id="PTHR11319">
    <property type="entry name" value="G PROTEIN-COUPLED RECEPTOR-RELATED"/>
    <property type="match status" value="1"/>
</dbReference>
<dbReference type="PANTHER" id="PTHR11319:SF35">
    <property type="entry name" value="OUTER MEMBRANE PROTEIN PMPC-RELATED"/>
    <property type="match status" value="1"/>
</dbReference>
<evidence type="ECO:0000256" key="6">
    <source>
        <dbReference type="ARBA" id="ARBA00023136"/>
    </source>
</evidence>
<dbReference type="Proteomes" id="UP001190700">
    <property type="component" value="Unassembled WGS sequence"/>
</dbReference>
<keyword evidence="4" id="KW-0964">Secreted</keyword>
<proteinExistence type="predicted"/>
<keyword evidence="7" id="KW-0998">Cell outer membrane</keyword>
<keyword evidence="5" id="KW-0732">Signal</keyword>
<feature type="transmembrane region" description="Helical" evidence="9">
    <location>
        <begin position="1361"/>
        <end position="1381"/>
    </location>
</feature>
<feature type="transmembrane region" description="Helical" evidence="9">
    <location>
        <begin position="1828"/>
        <end position="1855"/>
    </location>
</feature>
<dbReference type="EMBL" id="LGRX02016889">
    <property type="protein sequence ID" value="KAK3261445.1"/>
    <property type="molecule type" value="Genomic_DNA"/>
</dbReference>
<keyword evidence="6 9" id="KW-0472">Membrane</keyword>
<dbReference type="Pfam" id="PF02415">
    <property type="entry name" value="Chlam_PMP"/>
    <property type="match status" value="1"/>
</dbReference>
<name>A0AAE0FKL4_9CHLO</name>
<dbReference type="InterPro" id="IPR011050">
    <property type="entry name" value="Pectin_lyase_fold/virulence"/>
</dbReference>
<evidence type="ECO:0000256" key="7">
    <source>
        <dbReference type="ARBA" id="ARBA00023237"/>
    </source>
</evidence>
<dbReference type="GO" id="GO:0005576">
    <property type="term" value="C:extracellular region"/>
    <property type="evidence" value="ECO:0007669"/>
    <property type="project" value="UniProtKB-SubCell"/>
</dbReference>
<feature type="transmembrane region" description="Helical" evidence="9">
    <location>
        <begin position="1870"/>
        <end position="1891"/>
    </location>
</feature>
<reference evidence="10 11" key="1">
    <citation type="journal article" date="2015" name="Genome Biol. Evol.">
        <title>Comparative Genomics of a Bacterivorous Green Alga Reveals Evolutionary Causalities and Consequences of Phago-Mixotrophic Mode of Nutrition.</title>
        <authorList>
            <person name="Burns J.A."/>
            <person name="Paasch A."/>
            <person name="Narechania A."/>
            <person name="Kim E."/>
        </authorList>
    </citation>
    <scope>NUCLEOTIDE SEQUENCE [LARGE SCALE GENOMIC DNA]</scope>
    <source>
        <strain evidence="10 11">PLY_AMNH</strain>
    </source>
</reference>
<feature type="compositionally biased region" description="Polar residues" evidence="8">
    <location>
        <begin position="2038"/>
        <end position="2056"/>
    </location>
</feature>